<dbReference type="Pfam" id="PF13649">
    <property type="entry name" value="Methyltransf_25"/>
    <property type="match status" value="1"/>
</dbReference>
<reference evidence="3" key="2">
    <citation type="submission" date="2020-11" db="EMBL/GenBank/DDBJ databases">
        <authorList>
            <consortium name="DOE Joint Genome Institute"/>
            <person name="Kuo A."/>
            <person name="Miyauchi S."/>
            <person name="Kiss E."/>
            <person name="Drula E."/>
            <person name="Kohler A."/>
            <person name="Sanchez-Garcia M."/>
            <person name="Andreopoulos B."/>
            <person name="Barry K.W."/>
            <person name="Bonito G."/>
            <person name="Buee M."/>
            <person name="Carver A."/>
            <person name="Chen C."/>
            <person name="Cichocki N."/>
            <person name="Clum A."/>
            <person name="Culley D."/>
            <person name="Crous P.W."/>
            <person name="Fauchery L."/>
            <person name="Girlanda M."/>
            <person name="Hayes R."/>
            <person name="Keri Z."/>
            <person name="Labutti K."/>
            <person name="Lipzen A."/>
            <person name="Lombard V."/>
            <person name="Magnuson J."/>
            <person name="Maillard F."/>
            <person name="Morin E."/>
            <person name="Murat C."/>
            <person name="Nolan M."/>
            <person name="Ohm R."/>
            <person name="Pangilinan J."/>
            <person name="Pereira M."/>
            <person name="Perotto S."/>
            <person name="Peter M."/>
            <person name="Riley R."/>
            <person name="Sitrit Y."/>
            <person name="Stielow B."/>
            <person name="Szollosi G."/>
            <person name="Zifcakova L."/>
            <person name="Stursova M."/>
            <person name="Spatafora J.W."/>
            <person name="Tedersoo L."/>
            <person name="Vaario L.-M."/>
            <person name="Yamada A."/>
            <person name="Yan M."/>
            <person name="Wang P."/>
            <person name="Xu J."/>
            <person name="Bruns T."/>
            <person name="Baldrian P."/>
            <person name="Vilgalys R."/>
            <person name="Henrissat B."/>
            <person name="Grigoriev I.V."/>
            <person name="Hibbett D."/>
            <person name="Nagy L.G."/>
            <person name="Martin F.M."/>
        </authorList>
    </citation>
    <scope>NUCLEOTIDE SEQUENCE</scope>
    <source>
        <strain evidence="3">UH-Tt-Lm1</strain>
    </source>
</reference>
<keyword evidence="3" id="KW-0489">Methyltransferase</keyword>
<dbReference type="InterPro" id="IPR041698">
    <property type="entry name" value="Methyltransf_25"/>
</dbReference>
<reference evidence="3" key="1">
    <citation type="journal article" date="2020" name="Nat. Commun.">
        <title>Large-scale genome sequencing of mycorrhizal fungi provides insights into the early evolution of symbiotic traits.</title>
        <authorList>
            <person name="Miyauchi S."/>
            <person name="Kiss E."/>
            <person name="Kuo A."/>
            <person name="Drula E."/>
            <person name="Kohler A."/>
            <person name="Sanchez-Garcia M."/>
            <person name="Morin E."/>
            <person name="Andreopoulos B."/>
            <person name="Barry K.W."/>
            <person name="Bonito G."/>
            <person name="Buee M."/>
            <person name="Carver A."/>
            <person name="Chen C."/>
            <person name="Cichocki N."/>
            <person name="Clum A."/>
            <person name="Culley D."/>
            <person name="Crous P.W."/>
            <person name="Fauchery L."/>
            <person name="Girlanda M."/>
            <person name="Hayes R.D."/>
            <person name="Keri Z."/>
            <person name="LaButti K."/>
            <person name="Lipzen A."/>
            <person name="Lombard V."/>
            <person name="Magnuson J."/>
            <person name="Maillard F."/>
            <person name="Murat C."/>
            <person name="Nolan M."/>
            <person name="Ohm R.A."/>
            <person name="Pangilinan J."/>
            <person name="Pereira M.F."/>
            <person name="Perotto S."/>
            <person name="Peter M."/>
            <person name="Pfister S."/>
            <person name="Riley R."/>
            <person name="Sitrit Y."/>
            <person name="Stielow J.B."/>
            <person name="Szollosi G."/>
            <person name="Zifcakova L."/>
            <person name="Stursova M."/>
            <person name="Spatafora J.W."/>
            <person name="Tedersoo L."/>
            <person name="Vaario L.M."/>
            <person name="Yamada A."/>
            <person name="Yan M."/>
            <person name="Wang P."/>
            <person name="Xu J."/>
            <person name="Bruns T."/>
            <person name="Baldrian P."/>
            <person name="Vilgalys R."/>
            <person name="Dunand C."/>
            <person name="Henrissat B."/>
            <person name="Grigoriev I.V."/>
            <person name="Hibbett D."/>
            <person name="Nagy L.G."/>
            <person name="Martin F.M."/>
        </authorList>
    </citation>
    <scope>NUCLEOTIDE SEQUENCE</scope>
    <source>
        <strain evidence="3">UH-Tt-Lm1</strain>
    </source>
</reference>
<dbReference type="GO" id="GO:0032259">
    <property type="term" value="P:methylation"/>
    <property type="evidence" value="ECO:0007669"/>
    <property type="project" value="UniProtKB-KW"/>
</dbReference>
<dbReference type="SUPFAM" id="SSF53335">
    <property type="entry name" value="S-adenosyl-L-methionine-dependent methyltransferases"/>
    <property type="match status" value="1"/>
</dbReference>
<gene>
    <name evidence="3" type="ORF">BJ322DRAFT_729506</name>
</gene>
<accession>A0A9P6HJW4</accession>
<evidence type="ECO:0000313" key="4">
    <source>
        <dbReference type="Proteomes" id="UP000736335"/>
    </source>
</evidence>
<feature type="compositionally biased region" description="Low complexity" evidence="1">
    <location>
        <begin position="291"/>
        <end position="303"/>
    </location>
</feature>
<protein>
    <submittedName>
        <fullName evidence="3">S-adenosyl-L-methionine-dependent methyltransferase</fullName>
    </submittedName>
</protein>
<feature type="region of interest" description="Disordered" evidence="1">
    <location>
        <begin position="291"/>
        <end position="329"/>
    </location>
</feature>
<dbReference type="EMBL" id="WIUZ02000005">
    <property type="protein sequence ID" value="KAF9787510.1"/>
    <property type="molecule type" value="Genomic_DNA"/>
</dbReference>
<dbReference type="OrthoDB" id="2013972at2759"/>
<organism evidence="3 4">
    <name type="scientific">Thelephora terrestris</name>
    <dbReference type="NCBI Taxonomy" id="56493"/>
    <lineage>
        <taxon>Eukaryota</taxon>
        <taxon>Fungi</taxon>
        <taxon>Dikarya</taxon>
        <taxon>Basidiomycota</taxon>
        <taxon>Agaricomycotina</taxon>
        <taxon>Agaricomycetes</taxon>
        <taxon>Thelephorales</taxon>
        <taxon>Thelephoraceae</taxon>
        <taxon>Thelephora</taxon>
    </lineage>
</organism>
<sequence>MPERTILEPTFAAGRKMRSSKVVYPLEYSRQLQDFDNWDHMVSVRMFGRLTVYDFPTSPKAVLDLGCGTGLWCIEAAKQWPCSTFAGVDIKKIQPDLSRTGHTDLASRIKWVHANFLNALPFGSKAFDFVRIRYIGLAVPEDKWQDLLEEVHRVLKPGGLLEITEDDLTFPCGPAPYSGLTGDSALLSTTSSSDSMPGSSQTSLTTLVSALPRDHLLIPSSGISDLETLGSPHSPAQYEHKSARDHRRICESWKDMLNHHFIAPPVSILPFYLNSIFASVAPQPALQLNLPPNSSLSGNPQPLGSSDSLTGFQILNSDDKSTKSRGSHSISYPLPESVARLQLARQVQTIIACKNTIWERYEALYGKSSTVSDVTISKKERNIKSNTARDEFEFHWDNWVNDMLDRIDTRHIVMTAFSLPPPPGNYTPDYKVWRKRCGEIENIDPEHPDGNASRYIRTFLSWKASDPV</sequence>
<evidence type="ECO:0000313" key="3">
    <source>
        <dbReference type="EMBL" id="KAF9787510.1"/>
    </source>
</evidence>
<keyword evidence="3" id="KW-0808">Transferase</keyword>
<dbReference type="AlphaFoldDB" id="A0A9P6HJW4"/>
<dbReference type="Gene3D" id="3.40.50.150">
    <property type="entry name" value="Vaccinia Virus protein VP39"/>
    <property type="match status" value="1"/>
</dbReference>
<dbReference type="PANTHER" id="PTHR43591">
    <property type="entry name" value="METHYLTRANSFERASE"/>
    <property type="match status" value="1"/>
</dbReference>
<dbReference type="Proteomes" id="UP000736335">
    <property type="component" value="Unassembled WGS sequence"/>
</dbReference>
<feature type="compositionally biased region" description="Polar residues" evidence="1">
    <location>
        <begin position="304"/>
        <end position="316"/>
    </location>
</feature>
<dbReference type="CDD" id="cd02440">
    <property type="entry name" value="AdoMet_MTases"/>
    <property type="match status" value="1"/>
</dbReference>
<evidence type="ECO:0000259" key="2">
    <source>
        <dbReference type="Pfam" id="PF13649"/>
    </source>
</evidence>
<feature type="domain" description="Methyltransferase" evidence="2">
    <location>
        <begin position="62"/>
        <end position="159"/>
    </location>
</feature>
<comment type="caution">
    <text evidence="3">The sequence shown here is derived from an EMBL/GenBank/DDBJ whole genome shotgun (WGS) entry which is preliminary data.</text>
</comment>
<dbReference type="InterPro" id="IPR029063">
    <property type="entry name" value="SAM-dependent_MTases_sf"/>
</dbReference>
<name>A0A9P6HJW4_9AGAM</name>
<keyword evidence="4" id="KW-1185">Reference proteome</keyword>
<dbReference type="GO" id="GO:0008168">
    <property type="term" value="F:methyltransferase activity"/>
    <property type="evidence" value="ECO:0007669"/>
    <property type="project" value="UniProtKB-KW"/>
</dbReference>
<evidence type="ECO:0000256" key="1">
    <source>
        <dbReference type="SAM" id="MobiDB-lite"/>
    </source>
</evidence>
<dbReference type="PANTHER" id="PTHR43591:SF24">
    <property type="entry name" value="2-METHOXY-6-POLYPRENYL-1,4-BENZOQUINOL METHYLASE, MITOCHONDRIAL"/>
    <property type="match status" value="1"/>
</dbReference>
<proteinExistence type="predicted"/>